<sequence>MKIIIAGAGIGGMALAALLRQRGAAATLCERAESFDQSGYMIGLYPLGARVLHGLGLMDDFKAARAPFVTYTVCNGHGEEVHSYDIGAMLDQFGASGCLMRGTLLDLMRTRCADLPLHFGTRVEDFVDDGEKVTVTLSDGATDTCDLLIGADGIHSTVRRRLFGDQPDHETGWGCWVWIARHTDRPATLTKEYWGAGRFLGLYPIKGAVGVVAAGRTQDIGPDATRRDGRKVKQHFAPLGPSVADLFAELPDDLGEVFWWNLSDFRAARWVKGRVALLGDAACAFLPTAGVGASMALESAAVMDDELGRTDAAFLPGALARYETRRSTGRRASSRSPASSPR</sequence>
<accession>A0A4R3M649</accession>
<evidence type="ECO:0000313" key="4">
    <source>
        <dbReference type="EMBL" id="TCT07739.1"/>
    </source>
</evidence>
<name>A0A4R3M649_9HYPH</name>
<evidence type="ECO:0000256" key="1">
    <source>
        <dbReference type="ARBA" id="ARBA00023002"/>
    </source>
</evidence>
<proteinExistence type="predicted"/>
<dbReference type="OrthoDB" id="4230779at2"/>
<dbReference type="PANTHER" id="PTHR13789:SF309">
    <property type="entry name" value="PUTATIVE (AFU_ORTHOLOGUE AFUA_6G14510)-RELATED"/>
    <property type="match status" value="1"/>
</dbReference>
<organism evidence="4 5">
    <name type="scientific">Aquabacter spiritensis</name>
    <dbReference type="NCBI Taxonomy" id="933073"/>
    <lineage>
        <taxon>Bacteria</taxon>
        <taxon>Pseudomonadati</taxon>
        <taxon>Pseudomonadota</taxon>
        <taxon>Alphaproteobacteria</taxon>
        <taxon>Hyphomicrobiales</taxon>
        <taxon>Xanthobacteraceae</taxon>
        <taxon>Aquabacter</taxon>
    </lineage>
</organism>
<keyword evidence="1" id="KW-0560">Oxidoreductase</keyword>
<evidence type="ECO:0000313" key="5">
    <source>
        <dbReference type="Proteomes" id="UP000294664"/>
    </source>
</evidence>
<dbReference type="InterPro" id="IPR002938">
    <property type="entry name" value="FAD-bd"/>
</dbReference>
<dbReference type="AlphaFoldDB" id="A0A4R3M649"/>
<dbReference type="InterPro" id="IPR036188">
    <property type="entry name" value="FAD/NAD-bd_sf"/>
</dbReference>
<reference evidence="4 5" key="1">
    <citation type="submission" date="2019-03" db="EMBL/GenBank/DDBJ databases">
        <title>Genomic Encyclopedia of Type Strains, Phase IV (KMG-IV): sequencing the most valuable type-strain genomes for metagenomic binning, comparative biology and taxonomic classification.</title>
        <authorList>
            <person name="Goeker M."/>
        </authorList>
    </citation>
    <scope>NUCLEOTIDE SEQUENCE [LARGE SCALE GENOMIC DNA]</scope>
    <source>
        <strain evidence="4 5">DSM 9035</strain>
    </source>
</reference>
<gene>
    <name evidence="4" type="ORF">EDC64_101258</name>
</gene>
<evidence type="ECO:0000259" key="3">
    <source>
        <dbReference type="Pfam" id="PF01494"/>
    </source>
</evidence>
<dbReference type="Proteomes" id="UP000294664">
    <property type="component" value="Unassembled WGS sequence"/>
</dbReference>
<dbReference type="Gene3D" id="3.50.50.60">
    <property type="entry name" value="FAD/NAD(P)-binding domain"/>
    <property type="match status" value="1"/>
</dbReference>
<dbReference type="PANTHER" id="PTHR13789">
    <property type="entry name" value="MONOOXYGENASE"/>
    <property type="match status" value="1"/>
</dbReference>
<comment type="caution">
    <text evidence="4">The sequence shown here is derived from an EMBL/GenBank/DDBJ whole genome shotgun (WGS) entry which is preliminary data.</text>
</comment>
<dbReference type="RefSeq" id="WP_132028904.1">
    <property type="nucleotide sequence ID" value="NZ_SMAI01000001.1"/>
</dbReference>
<evidence type="ECO:0000256" key="2">
    <source>
        <dbReference type="ARBA" id="ARBA00023033"/>
    </source>
</evidence>
<dbReference type="Pfam" id="PF01494">
    <property type="entry name" value="FAD_binding_3"/>
    <property type="match status" value="1"/>
</dbReference>
<feature type="domain" description="FAD-binding" evidence="3">
    <location>
        <begin position="2"/>
        <end position="301"/>
    </location>
</feature>
<dbReference type="PRINTS" id="PR00420">
    <property type="entry name" value="RNGMNOXGNASE"/>
</dbReference>
<keyword evidence="2" id="KW-0503">Monooxygenase</keyword>
<dbReference type="GO" id="GO:0071949">
    <property type="term" value="F:FAD binding"/>
    <property type="evidence" value="ECO:0007669"/>
    <property type="project" value="InterPro"/>
</dbReference>
<protein>
    <submittedName>
        <fullName evidence="4">2-polyprenyl-6-methoxyphenol hydroxylase-like FAD-dependent oxidoreductase</fullName>
    </submittedName>
</protein>
<dbReference type="GO" id="GO:0004497">
    <property type="term" value="F:monooxygenase activity"/>
    <property type="evidence" value="ECO:0007669"/>
    <property type="project" value="UniProtKB-KW"/>
</dbReference>
<dbReference type="InterPro" id="IPR050493">
    <property type="entry name" value="FAD-dep_Monooxygenase_BioMet"/>
</dbReference>
<keyword evidence="5" id="KW-1185">Reference proteome</keyword>
<dbReference type="SUPFAM" id="SSF51905">
    <property type="entry name" value="FAD/NAD(P)-binding domain"/>
    <property type="match status" value="1"/>
</dbReference>
<dbReference type="EMBL" id="SMAI01000001">
    <property type="protein sequence ID" value="TCT07739.1"/>
    <property type="molecule type" value="Genomic_DNA"/>
</dbReference>